<dbReference type="InterPro" id="IPR013083">
    <property type="entry name" value="Znf_RING/FYVE/PHD"/>
</dbReference>
<name>A0A6C0LYN8_9ZZZZ</name>
<feature type="transmembrane region" description="Helical" evidence="1">
    <location>
        <begin position="92"/>
        <end position="111"/>
    </location>
</feature>
<dbReference type="AlphaFoldDB" id="A0A6C0LYN8"/>
<dbReference type="EMBL" id="MN740617">
    <property type="protein sequence ID" value="QHU35966.1"/>
    <property type="molecule type" value="Genomic_DNA"/>
</dbReference>
<accession>A0A6C0LYN8</accession>
<keyword evidence="1" id="KW-0812">Transmembrane</keyword>
<keyword evidence="1" id="KW-0472">Membrane</keyword>
<reference evidence="3" key="1">
    <citation type="journal article" date="2020" name="Nature">
        <title>Giant virus diversity and host interactions through global metagenomics.</title>
        <authorList>
            <person name="Schulz F."/>
            <person name="Roux S."/>
            <person name="Paez-Espino D."/>
            <person name="Jungbluth S."/>
            <person name="Walsh D.A."/>
            <person name="Denef V.J."/>
            <person name="McMahon K.D."/>
            <person name="Konstantinidis K.T."/>
            <person name="Eloe-Fadrosh E.A."/>
            <person name="Kyrpides N.C."/>
            <person name="Woyke T."/>
        </authorList>
    </citation>
    <scope>NUCLEOTIDE SEQUENCE</scope>
    <source>
        <strain evidence="3">GVMAG-S-1035085-51</strain>
    </source>
</reference>
<proteinExistence type="predicted"/>
<dbReference type="SMART" id="SM00184">
    <property type="entry name" value="RING"/>
    <property type="match status" value="1"/>
</dbReference>
<protein>
    <recommendedName>
        <fullName evidence="2">RING-type domain-containing protein</fullName>
    </recommendedName>
</protein>
<dbReference type="InterPro" id="IPR001841">
    <property type="entry name" value="Znf_RING"/>
</dbReference>
<evidence type="ECO:0000256" key="1">
    <source>
        <dbReference type="SAM" id="Phobius"/>
    </source>
</evidence>
<dbReference type="PROSITE" id="PS50089">
    <property type="entry name" value="ZF_RING_2"/>
    <property type="match status" value="1"/>
</dbReference>
<dbReference type="Pfam" id="PF13639">
    <property type="entry name" value="zf-RING_2"/>
    <property type="match status" value="1"/>
</dbReference>
<keyword evidence="1" id="KW-1133">Transmembrane helix</keyword>
<evidence type="ECO:0000259" key="2">
    <source>
        <dbReference type="PROSITE" id="PS50089"/>
    </source>
</evidence>
<evidence type="ECO:0000313" key="3">
    <source>
        <dbReference type="EMBL" id="QHU35966.1"/>
    </source>
</evidence>
<dbReference type="Gene3D" id="3.30.40.10">
    <property type="entry name" value="Zinc/RING finger domain, C3HC4 (zinc finger)"/>
    <property type="match status" value="1"/>
</dbReference>
<feature type="domain" description="RING-type" evidence="2">
    <location>
        <begin position="3"/>
        <end position="50"/>
    </location>
</feature>
<dbReference type="SUPFAM" id="SSF57850">
    <property type="entry name" value="RING/U-box"/>
    <property type="match status" value="1"/>
</dbReference>
<sequence length="116" mass="13003">MECSICLIDVEQTDKLITTCGHIFHTSCFFNYIFSVVNNGSSNLLCPICRHELVMDQTNTQNIQSPNQSIVEVIQDDQYIPMSNPIKCTPNTHIVIAFGILSILSISLVLLTREIT</sequence>
<organism evidence="3">
    <name type="scientific">viral metagenome</name>
    <dbReference type="NCBI Taxonomy" id="1070528"/>
    <lineage>
        <taxon>unclassified sequences</taxon>
        <taxon>metagenomes</taxon>
        <taxon>organismal metagenomes</taxon>
    </lineage>
</organism>
<dbReference type="CDD" id="cd16448">
    <property type="entry name" value="RING-H2"/>
    <property type="match status" value="1"/>
</dbReference>